<evidence type="ECO:0000256" key="2">
    <source>
        <dbReference type="SAM" id="Phobius"/>
    </source>
</evidence>
<evidence type="ECO:0000313" key="3">
    <source>
        <dbReference type="EMBL" id="RAY12569.1"/>
    </source>
</evidence>
<dbReference type="AlphaFoldDB" id="A0A365H0G2"/>
<organism evidence="3 4">
    <name type="scientific">Actinomadura craniellae</name>
    <dbReference type="NCBI Taxonomy" id="2231787"/>
    <lineage>
        <taxon>Bacteria</taxon>
        <taxon>Bacillati</taxon>
        <taxon>Actinomycetota</taxon>
        <taxon>Actinomycetes</taxon>
        <taxon>Streptosporangiales</taxon>
        <taxon>Thermomonosporaceae</taxon>
        <taxon>Actinomadura</taxon>
    </lineage>
</organism>
<keyword evidence="2" id="KW-0812">Transmembrane</keyword>
<name>A0A365H0G2_9ACTN</name>
<evidence type="ECO:0000313" key="4">
    <source>
        <dbReference type="Proteomes" id="UP000251891"/>
    </source>
</evidence>
<gene>
    <name evidence="3" type="ORF">DPM19_23480</name>
</gene>
<sequence length="73" mass="7737">MSQRERPPQAVVSWRPPRVALVVLAVVAAGAALMSTLVIASMNAGREARTSPEPSARQQPPGAPARIETPERP</sequence>
<keyword evidence="2" id="KW-1133">Transmembrane helix</keyword>
<keyword evidence="4" id="KW-1185">Reference proteome</keyword>
<feature type="region of interest" description="Disordered" evidence="1">
    <location>
        <begin position="45"/>
        <end position="73"/>
    </location>
</feature>
<keyword evidence="2" id="KW-0472">Membrane</keyword>
<proteinExistence type="predicted"/>
<reference evidence="3 4" key="1">
    <citation type="submission" date="2018-06" db="EMBL/GenBank/DDBJ databases">
        <title>Actinomadura craniellae sp. nov. isolated from marine sponge Craniella sp.</title>
        <authorList>
            <person name="Li L."/>
            <person name="Xu Q.H."/>
            <person name="Lin H.W."/>
            <person name="Lu Y.H."/>
        </authorList>
    </citation>
    <scope>NUCLEOTIDE SEQUENCE [LARGE SCALE GENOMIC DNA]</scope>
    <source>
        <strain evidence="3 4">LHW63021</strain>
    </source>
</reference>
<accession>A0A365H0G2</accession>
<feature type="transmembrane region" description="Helical" evidence="2">
    <location>
        <begin position="20"/>
        <end position="40"/>
    </location>
</feature>
<dbReference type="Proteomes" id="UP000251891">
    <property type="component" value="Unassembled WGS sequence"/>
</dbReference>
<protein>
    <submittedName>
        <fullName evidence="3">Uncharacterized protein</fullName>
    </submittedName>
</protein>
<dbReference type="EMBL" id="QLYX01000012">
    <property type="protein sequence ID" value="RAY12569.1"/>
    <property type="molecule type" value="Genomic_DNA"/>
</dbReference>
<evidence type="ECO:0000256" key="1">
    <source>
        <dbReference type="SAM" id="MobiDB-lite"/>
    </source>
</evidence>
<comment type="caution">
    <text evidence="3">The sequence shown here is derived from an EMBL/GenBank/DDBJ whole genome shotgun (WGS) entry which is preliminary data.</text>
</comment>